<dbReference type="EMBL" id="PCRK01000153">
    <property type="protein sequence ID" value="PIP18879.1"/>
    <property type="molecule type" value="Genomic_DNA"/>
</dbReference>
<accession>A0A2G9YHY9</accession>
<keyword evidence="5 7" id="KW-0251">Elongation factor</keyword>
<dbReference type="InterPro" id="IPR014722">
    <property type="entry name" value="Rib_uL2_dom2"/>
</dbReference>
<dbReference type="CDD" id="cd04470">
    <property type="entry name" value="S1_EF-P_repeat_1"/>
    <property type="match status" value="1"/>
</dbReference>
<name>A0A2G9YHY9_9BACT</name>
<comment type="caution">
    <text evidence="12">The sequence shown here is derived from an EMBL/GenBank/DDBJ whole genome shotgun (WGS) entry which is preliminary data.</text>
</comment>
<dbReference type="FunFam" id="2.40.50.140:FF:000009">
    <property type="entry name" value="Elongation factor P"/>
    <property type="match status" value="1"/>
</dbReference>
<sequence>MALSINEIKSGLTILVDGNVYMVIDAQHIKPGKGRAFVRAKLKDMKNSNIQEKTFRGEEKIDEAFVDERKLQYQYNSGQLYYFMDQDNFEEITVARESLGDKKKFLKDNIEIMGYFFKNEPLFINLPNFIEFKIIHTEPGIKGDTAKSGTKPAEIETGAAIQVPLFINVGDKIKVDTRTGEYVERVN</sequence>
<dbReference type="GO" id="GO:0003746">
    <property type="term" value="F:translation elongation factor activity"/>
    <property type="evidence" value="ECO:0007669"/>
    <property type="project" value="UniProtKB-UniRule"/>
</dbReference>
<dbReference type="GO" id="GO:0005829">
    <property type="term" value="C:cytosol"/>
    <property type="evidence" value="ECO:0007669"/>
    <property type="project" value="UniProtKB-ARBA"/>
</dbReference>
<dbReference type="PROSITE" id="PS01275">
    <property type="entry name" value="EFP"/>
    <property type="match status" value="1"/>
</dbReference>
<dbReference type="SMART" id="SM01185">
    <property type="entry name" value="EFP"/>
    <property type="match status" value="1"/>
</dbReference>
<dbReference type="InterPro" id="IPR008991">
    <property type="entry name" value="Translation_prot_SH3-like_sf"/>
</dbReference>
<dbReference type="InterPro" id="IPR013185">
    <property type="entry name" value="Transl_elong_KOW-like"/>
</dbReference>
<evidence type="ECO:0000256" key="8">
    <source>
        <dbReference type="NCBIfam" id="TIGR00038"/>
    </source>
</evidence>
<evidence type="ECO:0000256" key="1">
    <source>
        <dbReference type="ARBA" id="ARBA00004496"/>
    </source>
</evidence>
<comment type="function">
    <text evidence="7">Involved in peptide bond synthesis. Stimulates efficient translation and peptide-bond synthesis on native or reconstituted 70S ribosomes in vitro. Probably functions indirectly by altering the affinity of the ribosome for aminoacyl-tRNA, thus increasing their reactivity as acceptors for peptidyl transferase.</text>
</comment>
<evidence type="ECO:0000256" key="6">
    <source>
        <dbReference type="ARBA" id="ARBA00022917"/>
    </source>
</evidence>
<dbReference type="NCBIfam" id="NF001810">
    <property type="entry name" value="PRK00529.1"/>
    <property type="match status" value="1"/>
</dbReference>
<dbReference type="Pfam" id="PF09285">
    <property type="entry name" value="Elong-fact-P_C"/>
    <property type="match status" value="1"/>
</dbReference>
<keyword evidence="4 7" id="KW-0963">Cytoplasm</keyword>
<dbReference type="FunFam" id="2.40.50.140:FF:000004">
    <property type="entry name" value="Elongation factor P"/>
    <property type="match status" value="1"/>
</dbReference>
<feature type="domain" description="Translation elongation factor P/YeiP central" evidence="11">
    <location>
        <begin position="68"/>
        <end position="122"/>
    </location>
</feature>
<evidence type="ECO:0000256" key="3">
    <source>
        <dbReference type="ARBA" id="ARBA00009479"/>
    </source>
</evidence>
<dbReference type="SUPFAM" id="SSF50249">
    <property type="entry name" value="Nucleic acid-binding proteins"/>
    <property type="match status" value="2"/>
</dbReference>
<proteinExistence type="inferred from homology"/>
<gene>
    <name evidence="7 12" type="primary">efp</name>
    <name evidence="12" type="ORF">COX41_05845</name>
</gene>
<dbReference type="PANTHER" id="PTHR30053:SF12">
    <property type="entry name" value="ELONGATION FACTOR P (EF-P) FAMILY PROTEIN"/>
    <property type="match status" value="1"/>
</dbReference>
<comment type="similarity">
    <text evidence="3 7 9">Belongs to the elongation factor P family.</text>
</comment>
<dbReference type="Proteomes" id="UP000231292">
    <property type="component" value="Unassembled WGS sequence"/>
</dbReference>
<organism evidence="12 13">
    <name type="scientific">Candidatus Sherwoodlollariibacterium unditelluris</name>
    <dbReference type="NCBI Taxonomy" id="1974757"/>
    <lineage>
        <taxon>Bacteria</taxon>
        <taxon>Pseudomonadati</taxon>
        <taxon>Candidatus Omnitrophota</taxon>
        <taxon>Candidatus Sherwoodlollariibacterium</taxon>
    </lineage>
</organism>
<dbReference type="InterPro" id="IPR013852">
    <property type="entry name" value="Transl_elong_P/YeiP_CS"/>
</dbReference>
<dbReference type="InterPro" id="IPR011768">
    <property type="entry name" value="Transl_elongation_fac_P"/>
</dbReference>
<dbReference type="SMART" id="SM00841">
    <property type="entry name" value="Elong-fact-P_C"/>
    <property type="match status" value="1"/>
</dbReference>
<evidence type="ECO:0000256" key="2">
    <source>
        <dbReference type="ARBA" id="ARBA00004815"/>
    </source>
</evidence>
<evidence type="ECO:0000313" key="12">
    <source>
        <dbReference type="EMBL" id="PIP18879.1"/>
    </source>
</evidence>
<evidence type="ECO:0000259" key="10">
    <source>
        <dbReference type="SMART" id="SM00841"/>
    </source>
</evidence>
<dbReference type="InterPro" id="IPR015365">
    <property type="entry name" value="Elong-fact-P_C"/>
</dbReference>
<evidence type="ECO:0000313" key="13">
    <source>
        <dbReference type="Proteomes" id="UP000231292"/>
    </source>
</evidence>
<reference evidence="12 13" key="1">
    <citation type="submission" date="2017-09" db="EMBL/GenBank/DDBJ databases">
        <title>Depth-based differentiation of microbial function through sediment-hosted aquifers and enrichment of novel symbionts in the deep terrestrial subsurface.</title>
        <authorList>
            <person name="Probst A.J."/>
            <person name="Ladd B."/>
            <person name="Jarett J.K."/>
            <person name="Geller-Mcgrath D.E."/>
            <person name="Sieber C.M."/>
            <person name="Emerson J.B."/>
            <person name="Anantharaman K."/>
            <person name="Thomas B.C."/>
            <person name="Malmstrom R."/>
            <person name="Stieglmeier M."/>
            <person name="Klingl A."/>
            <person name="Woyke T."/>
            <person name="Ryan C.M."/>
            <person name="Banfield J.F."/>
        </authorList>
    </citation>
    <scope>NUCLEOTIDE SEQUENCE [LARGE SCALE GENOMIC DNA]</scope>
    <source>
        <strain evidence="12">CG23_combo_of_CG06-09_8_20_14_all_41_10</strain>
    </source>
</reference>
<comment type="subcellular location">
    <subcellularLocation>
        <location evidence="1 7">Cytoplasm</location>
    </subcellularLocation>
</comment>
<evidence type="ECO:0000259" key="11">
    <source>
        <dbReference type="SMART" id="SM01185"/>
    </source>
</evidence>
<evidence type="ECO:0000256" key="7">
    <source>
        <dbReference type="HAMAP-Rule" id="MF_00141"/>
    </source>
</evidence>
<dbReference type="InterPro" id="IPR001059">
    <property type="entry name" value="Transl_elong_P/YeiP_cen"/>
</dbReference>
<keyword evidence="6 7" id="KW-0648">Protein biosynthesis</keyword>
<feature type="domain" description="Elongation factor P C-terminal" evidence="10">
    <location>
        <begin position="130"/>
        <end position="185"/>
    </location>
</feature>
<evidence type="ECO:0000256" key="9">
    <source>
        <dbReference type="RuleBase" id="RU004389"/>
    </source>
</evidence>
<dbReference type="SUPFAM" id="SSF50104">
    <property type="entry name" value="Translation proteins SH3-like domain"/>
    <property type="match status" value="1"/>
</dbReference>
<comment type="pathway">
    <text evidence="2 7">Protein biosynthesis; polypeptide chain elongation.</text>
</comment>
<dbReference type="CDD" id="cd05794">
    <property type="entry name" value="S1_EF-P_repeat_2"/>
    <property type="match status" value="1"/>
</dbReference>
<evidence type="ECO:0000256" key="4">
    <source>
        <dbReference type="ARBA" id="ARBA00022490"/>
    </source>
</evidence>
<dbReference type="GO" id="GO:0043043">
    <property type="term" value="P:peptide biosynthetic process"/>
    <property type="evidence" value="ECO:0007669"/>
    <property type="project" value="InterPro"/>
</dbReference>
<dbReference type="FunFam" id="2.30.30.30:FF:000003">
    <property type="entry name" value="Elongation factor P"/>
    <property type="match status" value="1"/>
</dbReference>
<dbReference type="AlphaFoldDB" id="A0A2G9YHY9"/>
<dbReference type="Pfam" id="PF01132">
    <property type="entry name" value="EFP"/>
    <property type="match status" value="1"/>
</dbReference>
<dbReference type="Pfam" id="PF08207">
    <property type="entry name" value="EFP_N"/>
    <property type="match status" value="1"/>
</dbReference>
<protein>
    <recommendedName>
        <fullName evidence="7 8">Elongation factor P</fullName>
        <shortName evidence="7">EF-P</shortName>
    </recommendedName>
</protein>
<dbReference type="InterPro" id="IPR012340">
    <property type="entry name" value="NA-bd_OB-fold"/>
</dbReference>
<dbReference type="Gene3D" id="2.30.30.30">
    <property type="match status" value="1"/>
</dbReference>
<dbReference type="PANTHER" id="PTHR30053">
    <property type="entry name" value="ELONGATION FACTOR P"/>
    <property type="match status" value="1"/>
</dbReference>
<dbReference type="UniPathway" id="UPA00345"/>
<dbReference type="Gene3D" id="2.40.50.140">
    <property type="entry name" value="Nucleic acid-binding proteins"/>
    <property type="match status" value="2"/>
</dbReference>
<dbReference type="InterPro" id="IPR020599">
    <property type="entry name" value="Transl_elong_fac_P/YeiP"/>
</dbReference>
<dbReference type="HAMAP" id="MF_00141">
    <property type="entry name" value="EF_P"/>
    <property type="match status" value="1"/>
</dbReference>
<evidence type="ECO:0000256" key="5">
    <source>
        <dbReference type="ARBA" id="ARBA00022768"/>
    </source>
</evidence>
<dbReference type="NCBIfam" id="TIGR00038">
    <property type="entry name" value="efp"/>
    <property type="match status" value="1"/>
</dbReference>
<dbReference type="PIRSF" id="PIRSF005901">
    <property type="entry name" value="EF-P"/>
    <property type="match status" value="1"/>
</dbReference>